<keyword evidence="4" id="KW-0808">Transferase</keyword>
<comment type="pathway">
    <text evidence="8">Carotenoid biosynthesis; staphyloxanthin biosynthesis; staphyloxanthin from farnesyl diphosphate: step 4/5.</text>
</comment>
<keyword evidence="2" id="KW-1003">Cell membrane</keyword>
<dbReference type="InterPro" id="IPR029044">
    <property type="entry name" value="Nucleotide-diphossugar_trans"/>
</dbReference>
<comment type="function">
    <text evidence="7">Catalyzes the glycosylation of 4,4'-diaponeurosporenoate, i.e. the esterification of glucose at the C1'' position with the carboxyl group of 4,4'-diaponeurosporenic acid, to form glycosyl-4,4'-diaponeurosporenoate. This is a step in the biosynthesis of staphyloxanthin, an orange pigment present in most staphylococci strains.</text>
</comment>
<evidence type="ECO:0000313" key="14">
    <source>
        <dbReference type="Proteomes" id="UP000634529"/>
    </source>
</evidence>
<dbReference type="PANTHER" id="PTHR43646:SF2">
    <property type="entry name" value="GLYCOSYLTRANSFERASE 2-LIKE DOMAIN-CONTAINING PROTEIN"/>
    <property type="match status" value="1"/>
</dbReference>
<keyword evidence="5" id="KW-0125">Carotenoid biosynthesis</keyword>
<dbReference type="EMBL" id="JACYTN010000020">
    <property type="protein sequence ID" value="MBD8500250.1"/>
    <property type="molecule type" value="Genomic_DNA"/>
</dbReference>
<evidence type="ECO:0000256" key="11">
    <source>
        <dbReference type="SAM" id="MobiDB-lite"/>
    </source>
</evidence>
<dbReference type="Proteomes" id="UP000634529">
    <property type="component" value="Unassembled WGS sequence"/>
</dbReference>
<dbReference type="Gene3D" id="3.90.550.10">
    <property type="entry name" value="Spore Coat Polysaccharide Biosynthesis Protein SpsA, Chain A"/>
    <property type="match status" value="1"/>
</dbReference>
<feature type="domain" description="Glycosyltransferase 2-like" evidence="12">
    <location>
        <begin position="78"/>
        <end position="187"/>
    </location>
</feature>
<evidence type="ECO:0000313" key="13">
    <source>
        <dbReference type="EMBL" id="MBD8500250.1"/>
    </source>
</evidence>
<keyword evidence="6" id="KW-0472">Membrane</keyword>
<evidence type="ECO:0000256" key="4">
    <source>
        <dbReference type="ARBA" id="ARBA00022679"/>
    </source>
</evidence>
<comment type="caution">
    <text evidence="13">The sequence shown here is derived from an EMBL/GenBank/DDBJ whole genome shotgun (WGS) entry which is preliminary data.</text>
</comment>
<evidence type="ECO:0000256" key="2">
    <source>
        <dbReference type="ARBA" id="ARBA00022475"/>
    </source>
</evidence>
<keyword evidence="3" id="KW-0328">Glycosyltransferase</keyword>
<keyword evidence="14" id="KW-1185">Reference proteome</keyword>
<dbReference type="SUPFAM" id="SSF53448">
    <property type="entry name" value="Nucleotide-diphospho-sugar transferases"/>
    <property type="match status" value="1"/>
</dbReference>
<evidence type="ECO:0000256" key="8">
    <source>
        <dbReference type="ARBA" id="ARBA00037904"/>
    </source>
</evidence>
<evidence type="ECO:0000256" key="5">
    <source>
        <dbReference type="ARBA" id="ARBA00022746"/>
    </source>
</evidence>
<proteinExistence type="inferred from homology"/>
<evidence type="ECO:0000256" key="3">
    <source>
        <dbReference type="ARBA" id="ARBA00022676"/>
    </source>
</evidence>
<feature type="region of interest" description="Disordered" evidence="11">
    <location>
        <begin position="1"/>
        <end position="70"/>
    </location>
</feature>
<evidence type="ECO:0000256" key="6">
    <source>
        <dbReference type="ARBA" id="ARBA00023136"/>
    </source>
</evidence>
<dbReference type="Pfam" id="PF00535">
    <property type="entry name" value="Glycos_transf_2"/>
    <property type="match status" value="1"/>
</dbReference>
<protein>
    <recommendedName>
        <fullName evidence="10">4,4'-diaponeurosporenoate glycosyltransferase</fullName>
    </recommendedName>
</protein>
<dbReference type="InterPro" id="IPR001173">
    <property type="entry name" value="Glyco_trans_2-like"/>
</dbReference>
<evidence type="ECO:0000256" key="9">
    <source>
        <dbReference type="ARBA" id="ARBA00038120"/>
    </source>
</evidence>
<evidence type="ECO:0000259" key="12">
    <source>
        <dbReference type="Pfam" id="PF00535"/>
    </source>
</evidence>
<name>A0ABR9B1J5_9BACL</name>
<comment type="subcellular location">
    <subcellularLocation>
        <location evidence="1">Cell membrane</location>
    </subcellularLocation>
</comment>
<organism evidence="13 14">
    <name type="scientific">Paenibacillus arenosi</name>
    <dbReference type="NCBI Taxonomy" id="2774142"/>
    <lineage>
        <taxon>Bacteria</taxon>
        <taxon>Bacillati</taxon>
        <taxon>Bacillota</taxon>
        <taxon>Bacilli</taxon>
        <taxon>Bacillales</taxon>
        <taxon>Paenibacillaceae</taxon>
        <taxon>Paenibacillus</taxon>
    </lineage>
</organism>
<evidence type="ECO:0000256" key="1">
    <source>
        <dbReference type="ARBA" id="ARBA00004236"/>
    </source>
</evidence>
<evidence type="ECO:0000256" key="10">
    <source>
        <dbReference type="ARBA" id="ARBA00040345"/>
    </source>
</evidence>
<dbReference type="CDD" id="cd00761">
    <property type="entry name" value="Glyco_tranf_GTA_type"/>
    <property type="match status" value="1"/>
</dbReference>
<accession>A0ABR9B1J5</accession>
<dbReference type="RefSeq" id="WP_192026556.1">
    <property type="nucleotide sequence ID" value="NZ_JACYTN010000020.1"/>
</dbReference>
<gene>
    <name evidence="13" type="ORF">IFO66_18310</name>
</gene>
<sequence length="315" mass="35043">MPRLKRGKRSSRNGQTKLRRKQRAAQQRRVKRAGRSRSSTSSVRYAAKKSSKRSLLSTAGTYDSSHNRKDHHRVPVVSVIIPVLNERKTIERVVHEARRTHPYTEVIVVSNGTTDGSDRLAERAGAKVLRYKQALGHDVGRKVGAEMARGSVLLFIDGDMVLAAKQLRPFVQAIQNGADVALNQYSGPQQQRDVHPVVLAKYALNALLQHSELRGMSMTAVPHALSRSALYTIGVEHLATPPVAHAIALQKGLKVKACTYIPVGKLNMRRARSTAADPLKLVVNNDHMQAVRWLLENTDHRGGLTDLNRQRQQVR</sequence>
<evidence type="ECO:0000256" key="7">
    <source>
        <dbReference type="ARBA" id="ARBA00037281"/>
    </source>
</evidence>
<dbReference type="PANTHER" id="PTHR43646">
    <property type="entry name" value="GLYCOSYLTRANSFERASE"/>
    <property type="match status" value="1"/>
</dbReference>
<reference evidence="13 14" key="1">
    <citation type="submission" date="2020-09" db="EMBL/GenBank/DDBJ databases">
        <title>Paenibacillus sp. CAU 1523 isolated from sand of Haeundae Beach.</title>
        <authorList>
            <person name="Kim W."/>
        </authorList>
    </citation>
    <scope>NUCLEOTIDE SEQUENCE [LARGE SCALE GENOMIC DNA]</scope>
    <source>
        <strain evidence="13 14">CAU 1523</strain>
    </source>
</reference>
<feature type="compositionally biased region" description="Basic residues" evidence="11">
    <location>
        <begin position="1"/>
        <end position="35"/>
    </location>
</feature>
<comment type="similarity">
    <text evidence="9">Belongs to the glycosyltransferase 2 family. CrtQ subfamily.</text>
</comment>